<proteinExistence type="predicted"/>
<organism evidence="2 3">
    <name type="scientific">Brucella haematophila</name>
    <dbReference type="NCBI Taxonomy" id="419474"/>
    <lineage>
        <taxon>Bacteria</taxon>
        <taxon>Pseudomonadati</taxon>
        <taxon>Pseudomonadota</taxon>
        <taxon>Alphaproteobacteria</taxon>
        <taxon>Hyphomicrobiales</taxon>
        <taxon>Brucellaceae</taxon>
        <taxon>Brucella/Ochrobactrum group</taxon>
        <taxon>Brucella</taxon>
    </lineage>
</organism>
<comment type="caution">
    <text evidence="2">The sequence shown here is derived from an EMBL/GenBank/DDBJ whole genome shotgun (WGS) entry which is preliminary data.</text>
</comment>
<reference evidence="2 3" key="1">
    <citation type="submission" date="2020-03" db="EMBL/GenBank/DDBJ databases">
        <title>Whole genome sequencing of clinical and environmental type strains of Ochrobactrum.</title>
        <authorList>
            <person name="Dharne M."/>
        </authorList>
    </citation>
    <scope>NUCLEOTIDE SEQUENCE [LARGE SCALE GENOMIC DNA]</scope>
    <source>
        <strain evidence="2 3">CIP 109452</strain>
    </source>
</reference>
<feature type="transmembrane region" description="Helical" evidence="1">
    <location>
        <begin position="38"/>
        <end position="59"/>
    </location>
</feature>
<sequence>MQTGSVTKVLGIFAIAAAVIACFALVGLALVYGMYGVIFIDGVASAVLLVVFSAIFWFTKIDWRKPEAAAIMISFMAFTAMFFDSRGNPVYNQPLAWIFGSPGSHMQIREIVSHGGGSTGVNYDFQLVNIYGAIERSISGWIVIPFRFFEYLVVLSVVVSIITFIRNRSGSNWLPDNARE</sequence>
<name>A0ABX1DQC7_9HYPH</name>
<evidence type="ECO:0000256" key="1">
    <source>
        <dbReference type="SAM" id="Phobius"/>
    </source>
</evidence>
<feature type="transmembrane region" description="Helical" evidence="1">
    <location>
        <begin position="12"/>
        <end position="32"/>
    </location>
</feature>
<keyword evidence="3" id="KW-1185">Reference proteome</keyword>
<evidence type="ECO:0000313" key="2">
    <source>
        <dbReference type="EMBL" id="NKC03482.1"/>
    </source>
</evidence>
<accession>A0ABX1DQC7</accession>
<keyword evidence="1" id="KW-0472">Membrane</keyword>
<evidence type="ECO:0000313" key="3">
    <source>
        <dbReference type="Proteomes" id="UP000704467"/>
    </source>
</evidence>
<feature type="transmembrane region" description="Helical" evidence="1">
    <location>
        <begin position="148"/>
        <end position="165"/>
    </location>
</feature>
<dbReference type="EMBL" id="JAAVLN010000001">
    <property type="protein sequence ID" value="NKC03482.1"/>
    <property type="molecule type" value="Genomic_DNA"/>
</dbReference>
<keyword evidence="1" id="KW-1133">Transmembrane helix</keyword>
<protein>
    <submittedName>
        <fullName evidence="2">Uncharacterized protein</fullName>
    </submittedName>
</protein>
<dbReference type="Proteomes" id="UP000704467">
    <property type="component" value="Unassembled WGS sequence"/>
</dbReference>
<keyword evidence="1" id="KW-0812">Transmembrane</keyword>
<gene>
    <name evidence="2" type="ORF">HED55_09600</name>
</gene>